<accession>S8FN14</accession>
<reference evidence="1 2" key="1">
    <citation type="journal article" date="2012" name="Science">
        <title>The Paleozoic origin of enzymatic lignin decomposition reconstructed from 31 fungal genomes.</title>
        <authorList>
            <person name="Floudas D."/>
            <person name="Binder M."/>
            <person name="Riley R."/>
            <person name="Barry K."/>
            <person name="Blanchette R.A."/>
            <person name="Henrissat B."/>
            <person name="Martinez A.T."/>
            <person name="Otillar R."/>
            <person name="Spatafora J.W."/>
            <person name="Yadav J.S."/>
            <person name="Aerts A."/>
            <person name="Benoit I."/>
            <person name="Boyd A."/>
            <person name="Carlson A."/>
            <person name="Copeland A."/>
            <person name="Coutinho P.M."/>
            <person name="de Vries R.P."/>
            <person name="Ferreira P."/>
            <person name="Findley K."/>
            <person name="Foster B."/>
            <person name="Gaskell J."/>
            <person name="Glotzer D."/>
            <person name="Gorecki P."/>
            <person name="Heitman J."/>
            <person name="Hesse C."/>
            <person name="Hori C."/>
            <person name="Igarashi K."/>
            <person name="Jurgens J.A."/>
            <person name="Kallen N."/>
            <person name="Kersten P."/>
            <person name="Kohler A."/>
            <person name="Kuees U."/>
            <person name="Kumar T.K.A."/>
            <person name="Kuo A."/>
            <person name="LaButti K."/>
            <person name="Larrondo L.F."/>
            <person name="Lindquist E."/>
            <person name="Ling A."/>
            <person name="Lombard V."/>
            <person name="Lucas S."/>
            <person name="Lundell T."/>
            <person name="Martin R."/>
            <person name="McLaughlin D.J."/>
            <person name="Morgenstern I."/>
            <person name="Morin E."/>
            <person name="Murat C."/>
            <person name="Nagy L.G."/>
            <person name="Nolan M."/>
            <person name="Ohm R.A."/>
            <person name="Patyshakuliyeva A."/>
            <person name="Rokas A."/>
            <person name="Ruiz-Duenas F.J."/>
            <person name="Sabat G."/>
            <person name="Salamov A."/>
            <person name="Samejima M."/>
            <person name="Schmutz J."/>
            <person name="Slot J.C."/>
            <person name="St John F."/>
            <person name="Stenlid J."/>
            <person name="Sun H."/>
            <person name="Sun S."/>
            <person name="Syed K."/>
            <person name="Tsang A."/>
            <person name="Wiebenga A."/>
            <person name="Young D."/>
            <person name="Pisabarro A."/>
            <person name="Eastwood D.C."/>
            <person name="Martin F."/>
            <person name="Cullen D."/>
            <person name="Grigoriev I.V."/>
            <person name="Hibbett D.S."/>
        </authorList>
    </citation>
    <scope>NUCLEOTIDE SEQUENCE</scope>
    <source>
        <strain evidence="2">FP-58527</strain>
    </source>
</reference>
<name>S8FN14_FOMSC</name>
<protein>
    <submittedName>
        <fullName evidence="1">Uncharacterized protein</fullName>
    </submittedName>
</protein>
<organism evidence="1 2">
    <name type="scientific">Fomitopsis schrenkii</name>
    <name type="common">Brown rot fungus</name>
    <dbReference type="NCBI Taxonomy" id="2126942"/>
    <lineage>
        <taxon>Eukaryota</taxon>
        <taxon>Fungi</taxon>
        <taxon>Dikarya</taxon>
        <taxon>Basidiomycota</taxon>
        <taxon>Agaricomycotina</taxon>
        <taxon>Agaricomycetes</taxon>
        <taxon>Polyporales</taxon>
        <taxon>Fomitopsis</taxon>
    </lineage>
</organism>
<keyword evidence="2" id="KW-1185">Reference proteome</keyword>
<dbReference type="EMBL" id="KE504155">
    <property type="protein sequence ID" value="EPS99689.1"/>
    <property type="molecule type" value="Genomic_DNA"/>
</dbReference>
<sequence length="84" mass="9455">MTEFVNIWLKGRHLKAKAPAPPSEQDEDPHFRPYTRFKTELVTDEQRAEAAQQMAEFLAMKARGEAPAVAAEWPVPTTEATQST</sequence>
<dbReference type="Proteomes" id="UP000015241">
    <property type="component" value="Unassembled WGS sequence"/>
</dbReference>
<dbReference type="AlphaFoldDB" id="S8FN14"/>
<evidence type="ECO:0000313" key="1">
    <source>
        <dbReference type="EMBL" id="EPS99689.1"/>
    </source>
</evidence>
<gene>
    <name evidence="1" type="ORF">FOMPIDRAFT_1050471</name>
</gene>
<dbReference type="InParanoid" id="S8FN14"/>
<dbReference type="HOGENOM" id="CLU_2527487_0_0_1"/>
<evidence type="ECO:0000313" key="2">
    <source>
        <dbReference type="Proteomes" id="UP000015241"/>
    </source>
</evidence>
<proteinExistence type="predicted"/>